<protein>
    <recommendedName>
        <fullName evidence="3">DUF91 domain-containing protein</fullName>
    </recommendedName>
</protein>
<evidence type="ECO:0000313" key="1">
    <source>
        <dbReference type="EMBL" id="GAA1711524.1"/>
    </source>
</evidence>
<sequence>MGAAGIFLKLGDELTLLKETPYDSEDILQEALAKFPEVLAGPTTEGGGDARLMLVSREMGVPSTEQGPSNFSLDHLFIDHECVPVLVEVKRASDTRIRREVVGQMLDYAANAVKHWPLSLIRQALDRRASDDDTSVEELLAELRPDQDPEDFWNAVESNLMAGRVRMVFVADALPPELVRVIEFLNEQMNPAEVLGVELPQFVSAASVVYVPRVVGRTSAAIGAKSSSGAQWTRESFLAATRERCTRQEFQFVETLLADIQSRGVKLSWGRGATPGVGGWYHVEGRPTAVWVLNANTESPTTQAYLVFYLGDIIDRKVPDRIDAAVAHLEQIESLKHKLEEARASDWRRYPSIRLAEVVADPRAADIVLKAITELIDS</sequence>
<name>A0ABN2ITJ5_9ACTN</name>
<reference evidence="1 2" key="1">
    <citation type="journal article" date="2019" name="Int. J. Syst. Evol. Microbiol.">
        <title>The Global Catalogue of Microorganisms (GCM) 10K type strain sequencing project: providing services to taxonomists for standard genome sequencing and annotation.</title>
        <authorList>
            <consortium name="The Broad Institute Genomics Platform"/>
            <consortium name="The Broad Institute Genome Sequencing Center for Infectious Disease"/>
            <person name="Wu L."/>
            <person name="Ma J."/>
        </authorList>
    </citation>
    <scope>NUCLEOTIDE SEQUENCE [LARGE SCALE GENOMIC DNA]</scope>
    <source>
        <strain evidence="1 2">JCM 14307</strain>
    </source>
</reference>
<dbReference type="InterPro" id="IPR011856">
    <property type="entry name" value="tRNA_endonuc-like_dom_sf"/>
</dbReference>
<dbReference type="Gene3D" id="3.40.1350.10">
    <property type="match status" value="1"/>
</dbReference>
<dbReference type="Proteomes" id="UP001500280">
    <property type="component" value="Unassembled WGS sequence"/>
</dbReference>
<proteinExistence type="predicted"/>
<gene>
    <name evidence="1" type="ORF">GCM10009745_69530</name>
</gene>
<dbReference type="RefSeq" id="WP_344161860.1">
    <property type="nucleotide sequence ID" value="NZ_BAAANF010000023.1"/>
</dbReference>
<evidence type="ECO:0000313" key="2">
    <source>
        <dbReference type="Proteomes" id="UP001500280"/>
    </source>
</evidence>
<evidence type="ECO:0008006" key="3">
    <source>
        <dbReference type="Google" id="ProtNLM"/>
    </source>
</evidence>
<comment type="caution">
    <text evidence="1">The sequence shown here is derived from an EMBL/GenBank/DDBJ whole genome shotgun (WGS) entry which is preliminary data.</text>
</comment>
<dbReference type="EMBL" id="BAAANF010000023">
    <property type="protein sequence ID" value="GAA1711524.1"/>
    <property type="molecule type" value="Genomic_DNA"/>
</dbReference>
<organism evidence="1 2">
    <name type="scientific">Kribbella yunnanensis</name>
    <dbReference type="NCBI Taxonomy" id="190194"/>
    <lineage>
        <taxon>Bacteria</taxon>
        <taxon>Bacillati</taxon>
        <taxon>Actinomycetota</taxon>
        <taxon>Actinomycetes</taxon>
        <taxon>Propionibacteriales</taxon>
        <taxon>Kribbellaceae</taxon>
        <taxon>Kribbella</taxon>
    </lineage>
</organism>
<keyword evidence="2" id="KW-1185">Reference proteome</keyword>
<accession>A0ABN2ITJ5</accession>